<dbReference type="OrthoDB" id="9794429at2"/>
<accession>A0A0B6TSS9</accession>
<dbReference type="CDD" id="cd00886">
    <property type="entry name" value="MogA_MoaB"/>
    <property type="match status" value="1"/>
</dbReference>
<dbReference type="NCBIfam" id="TIGR00177">
    <property type="entry name" value="molyb_syn"/>
    <property type="match status" value="1"/>
</dbReference>
<dbReference type="SUPFAM" id="SSF53218">
    <property type="entry name" value="Molybdenum cofactor biosynthesis proteins"/>
    <property type="match status" value="1"/>
</dbReference>
<dbReference type="Pfam" id="PF00994">
    <property type="entry name" value="MoCF_biosynth"/>
    <property type="match status" value="1"/>
</dbReference>
<protein>
    <submittedName>
        <fullName evidence="4">Competence-damage inducible protein</fullName>
    </submittedName>
</protein>
<organism evidence="4 5">
    <name type="scientific">Corynebacterium marinum DSM 44953</name>
    <dbReference type="NCBI Taxonomy" id="1224162"/>
    <lineage>
        <taxon>Bacteria</taxon>
        <taxon>Bacillati</taxon>
        <taxon>Actinomycetota</taxon>
        <taxon>Actinomycetes</taxon>
        <taxon>Mycobacteriales</taxon>
        <taxon>Corynebacteriaceae</taxon>
        <taxon>Corynebacterium</taxon>
    </lineage>
</organism>
<dbReference type="STRING" id="1224162.B840_00860"/>
<gene>
    <name evidence="4" type="ORF">B840_00860</name>
</gene>
<dbReference type="Proteomes" id="UP000031928">
    <property type="component" value="Chromosome"/>
</dbReference>
<dbReference type="HOGENOM" id="CLU_077358_4_1_11"/>
<comment type="pathway">
    <text evidence="1">Cofactor biosynthesis; molybdopterin biosynthesis.</text>
</comment>
<dbReference type="EMBL" id="CP007790">
    <property type="protein sequence ID" value="AJK67811.1"/>
    <property type="molecule type" value="Genomic_DNA"/>
</dbReference>
<dbReference type="AlphaFoldDB" id="A0A0B6TSS9"/>
<dbReference type="RefSeq" id="WP_042620560.1">
    <property type="nucleotide sequence ID" value="NZ_CP007790.1"/>
</dbReference>
<dbReference type="InterPro" id="IPR001453">
    <property type="entry name" value="MoaB/Mog_dom"/>
</dbReference>
<reference evidence="4 5" key="1">
    <citation type="submission" date="2014-05" db="EMBL/GenBank/DDBJ databases">
        <title>Complete genome sequence of Corynebacterium marinum DSM 44953.</title>
        <authorList>
            <person name="Schaffert L."/>
            <person name="Albersmeier A."/>
            <person name="Kalinowski J."/>
            <person name="Ruckert C."/>
        </authorList>
    </citation>
    <scope>NUCLEOTIDE SEQUENCE [LARGE SCALE GENOMIC DNA]</scope>
    <source>
        <strain evidence="4 5">DSM 44953</strain>
    </source>
</reference>
<dbReference type="PANTHER" id="PTHR43764:SF1">
    <property type="entry name" value="MOLYBDOPTERIN MOLYBDOTRANSFERASE"/>
    <property type="match status" value="1"/>
</dbReference>
<feature type="domain" description="MoaB/Mog" evidence="3">
    <location>
        <begin position="6"/>
        <end position="147"/>
    </location>
</feature>
<keyword evidence="5" id="KW-1185">Reference proteome</keyword>
<dbReference type="GO" id="GO:0006777">
    <property type="term" value="P:Mo-molybdopterin cofactor biosynthetic process"/>
    <property type="evidence" value="ECO:0007669"/>
    <property type="project" value="UniProtKB-KW"/>
</dbReference>
<name>A0A0B6TSS9_9CORY</name>
<evidence type="ECO:0000259" key="3">
    <source>
        <dbReference type="SMART" id="SM00852"/>
    </source>
</evidence>
<dbReference type="InterPro" id="IPR051920">
    <property type="entry name" value="MPT_Adenylyltrnsfr/MoaC-Rel"/>
</dbReference>
<dbReference type="InterPro" id="IPR036425">
    <property type="entry name" value="MoaB/Mog-like_dom_sf"/>
</dbReference>
<dbReference type="PANTHER" id="PTHR43764">
    <property type="entry name" value="MOLYBDENUM COFACTOR BIOSYNTHESIS"/>
    <property type="match status" value="1"/>
</dbReference>
<evidence type="ECO:0000313" key="4">
    <source>
        <dbReference type="EMBL" id="AJK67811.1"/>
    </source>
</evidence>
<sequence length="157" mass="16355">MTRTGLVLVASTRAARGQYADRSGPILVDFLRSVGVDTPDARVVADADIDEAFRRALAEDPSVLLTSGGTGVTPDDRTVDVVAPHLDRELPGIVHAFYNRGLAAVPTAVLSRAVAGVAGSTFVMTLPGSTGGARDGAAVLEPILTHLLDQLEGHHEH</sequence>
<evidence type="ECO:0000256" key="2">
    <source>
        <dbReference type="ARBA" id="ARBA00023150"/>
    </source>
</evidence>
<evidence type="ECO:0000313" key="5">
    <source>
        <dbReference type="Proteomes" id="UP000031928"/>
    </source>
</evidence>
<proteinExistence type="predicted"/>
<evidence type="ECO:0000256" key="1">
    <source>
        <dbReference type="ARBA" id="ARBA00005046"/>
    </source>
</evidence>
<keyword evidence="2" id="KW-0501">Molybdenum cofactor biosynthesis</keyword>
<dbReference type="Gene3D" id="3.40.980.10">
    <property type="entry name" value="MoaB/Mog-like domain"/>
    <property type="match status" value="1"/>
</dbReference>
<dbReference type="SMART" id="SM00852">
    <property type="entry name" value="MoCF_biosynth"/>
    <property type="match status" value="1"/>
</dbReference>
<dbReference type="KEGG" id="cmq:B840_00860"/>